<evidence type="ECO:0000313" key="2">
    <source>
        <dbReference type="Proteomes" id="UP000234323"/>
    </source>
</evidence>
<sequence length="83" mass="9750">MIDRAIEIKLQLETLKLRHISLNLYWPTESEWNELHNIRELLSEFEMATTELSGQTYPTIAHVRVIFLSLLSYLNAQNGSEYL</sequence>
<name>A0A2I1HHY3_9GLOM</name>
<dbReference type="AlphaFoldDB" id="A0A2I1HHY3"/>
<comment type="caution">
    <text evidence="1">The sequence shown here is derived from an EMBL/GenBank/DDBJ whole genome shotgun (WGS) entry which is preliminary data.</text>
</comment>
<protein>
    <submittedName>
        <fullName evidence="1">Uncharacterized protein</fullName>
    </submittedName>
</protein>
<keyword evidence="2" id="KW-1185">Reference proteome</keyword>
<dbReference type="EMBL" id="LLXI01003033">
    <property type="protein sequence ID" value="PKY58484.1"/>
    <property type="molecule type" value="Genomic_DNA"/>
</dbReference>
<dbReference type="Proteomes" id="UP000234323">
    <property type="component" value="Unassembled WGS sequence"/>
</dbReference>
<organism evidence="1 2">
    <name type="scientific">Rhizophagus irregularis</name>
    <dbReference type="NCBI Taxonomy" id="588596"/>
    <lineage>
        <taxon>Eukaryota</taxon>
        <taxon>Fungi</taxon>
        <taxon>Fungi incertae sedis</taxon>
        <taxon>Mucoromycota</taxon>
        <taxon>Glomeromycotina</taxon>
        <taxon>Glomeromycetes</taxon>
        <taxon>Glomerales</taxon>
        <taxon>Glomeraceae</taxon>
        <taxon>Rhizophagus</taxon>
    </lineage>
</organism>
<accession>A0A2I1HHY3</accession>
<gene>
    <name evidence="1" type="ORF">RhiirA4_512776</name>
</gene>
<proteinExistence type="predicted"/>
<feature type="non-terminal residue" evidence="1">
    <location>
        <position position="83"/>
    </location>
</feature>
<evidence type="ECO:0000313" key="1">
    <source>
        <dbReference type="EMBL" id="PKY58484.1"/>
    </source>
</evidence>
<reference evidence="1 2" key="1">
    <citation type="submission" date="2015-10" db="EMBL/GenBank/DDBJ databases">
        <title>Genome analyses suggest a sexual origin of heterokaryosis in a supposedly ancient asexual fungus.</title>
        <authorList>
            <person name="Ropars J."/>
            <person name="Sedzielewska K."/>
            <person name="Noel J."/>
            <person name="Charron P."/>
            <person name="Farinelli L."/>
            <person name="Marton T."/>
            <person name="Kruger M."/>
            <person name="Pelin A."/>
            <person name="Brachmann A."/>
            <person name="Corradi N."/>
        </authorList>
    </citation>
    <scope>NUCLEOTIDE SEQUENCE [LARGE SCALE GENOMIC DNA]</scope>
    <source>
        <strain evidence="1 2">A4</strain>
    </source>
</reference>